<dbReference type="Proteomes" id="UP000076881">
    <property type="component" value="Unassembled WGS sequence"/>
</dbReference>
<dbReference type="STRING" id="1081108.A0A168HWZ4"/>
<dbReference type="SUPFAM" id="SSF53335">
    <property type="entry name" value="S-adenosyl-L-methionine-dependent methyltransferases"/>
    <property type="match status" value="1"/>
</dbReference>
<dbReference type="Pfam" id="PF01209">
    <property type="entry name" value="Ubie_methyltran"/>
    <property type="match status" value="1"/>
</dbReference>
<dbReference type="OrthoDB" id="2013972at2759"/>
<sequence length="301" mass="32378">MSAEHQQTKAGLPTSFEFFAKVAEAYEHSTGGSTRAVAREILQLDSFRCLFAAPQDAVVLDNACGTAIVAEEIIARCRQKPGGGDGDGAVPTIHAVDPVERMIDISSAKFSALGVTERCAAAVMPGEKLAFADGTFSHSVTNMGILFYTDAAAGAREIYRTLKPGGVAVVTTWARLGYVHDIVNPAQQRARPDAELVRMPIEPRWFDPAQVEECLRGDGGFTKVKVELREVHYVAPTSDVLSDQLLELFGGVFRAWPDDEKAIFRHAVRELTGKVAVPCTQLDGSSGFGVPLTAILAICEK</sequence>
<comment type="caution">
    <text evidence="2">The sequence shown here is derived from an EMBL/GenBank/DDBJ whole genome shotgun (WGS) entry which is preliminary data.</text>
</comment>
<comment type="similarity">
    <text evidence="1">Belongs to the methyltransferase superfamily. LaeA methyltransferase family.</text>
</comment>
<dbReference type="PANTHER" id="PTHR43591:SF105">
    <property type="entry name" value="METHYLTRANSFERASE DOMAIN-CONTAINING PROTEIN-RELATED"/>
    <property type="match status" value="1"/>
</dbReference>
<dbReference type="AlphaFoldDB" id="A0A168HWZ4"/>
<reference evidence="2 3" key="1">
    <citation type="journal article" date="2016" name="Genome Biol. Evol.">
        <title>Divergent and convergent evolution of fungal pathogenicity.</title>
        <authorList>
            <person name="Shang Y."/>
            <person name="Xiao G."/>
            <person name="Zheng P."/>
            <person name="Cen K."/>
            <person name="Zhan S."/>
            <person name="Wang C."/>
        </authorList>
    </citation>
    <scope>NUCLEOTIDE SEQUENCE [LARGE SCALE GENOMIC DNA]</scope>
    <source>
        <strain evidence="2 3">RCEF 1005</strain>
    </source>
</reference>
<protein>
    <submittedName>
        <fullName evidence="2">UbiE/COQ5 methyltransferase</fullName>
    </submittedName>
</protein>
<evidence type="ECO:0000256" key="1">
    <source>
        <dbReference type="ARBA" id="ARBA00038158"/>
    </source>
</evidence>
<dbReference type="Gene3D" id="3.40.50.150">
    <property type="entry name" value="Vaccinia Virus protein VP39"/>
    <property type="match status" value="1"/>
</dbReference>
<dbReference type="InterPro" id="IPR029063">
    <property type="entry name" value="SAM-dependent_MTases_sf"/>
</dbReference>
<dbReference type="GO" id="GO:0032259">
    <property type="term" value="P:methylation"/>
    <property type="evidence" value="ECO:0007669"/>
    <property type="project" value="UniProtKB-KW"/>
</dbReference>
<organism evidence="2 3">
    <name type="scientific">Akanthomyces lecanii RCEF 1005</name>
    <dbReference type="NCBI Taxonomy" id="1081108"/>
    <lineage>
        <taxon>Eukaryota</taxon>
        <taxon>Fungi</taxon>
        <taxon>Dikarya</taxon>
        <taxon>Ascomycota</taxon>
        <taxon>Pezizomycotina</taxon>
        <taxon>Sordariomycetes</taxon>
        <taxon>Hypocreomycetidae</taxon>
        <taxon>Hypocreales</taxon>
        <taxon>Cordycipitaceae</taxon>
        <taxon>Akanthomyces</taxon>
        <taxon>Cordyceps confragosa</taxon>
    </lineage>
</organism>
<gene>
    <name evidence="2" type="ORF">LEL_05220</name>
</gene>
<evidence type="ECO:0000313" key="2">
    <source>
        <dbReference type="EMBL" id="OAA78397.1"/>
    </source>
</evidence>
<evidence type="ECO:0000313" key="3">
    <source>
        <dbReference type="Proteomes" id="UP000076881"/>
    </source>
</evidence>
<dbReference type="PANTHER" id="PTHR43591">
    <property type="entry name" value="METHYLTRANSFERASE"/>
    <property type="match status" value="1"/>
</dbReference>
<keyword evidence="2" id="KW-0489">Methyltransferase</keyword>
<keyword evidence="3" id="KW-1185">Reference proteome</keyword>
<accession>A0A168HWZ4</accession>
<dbReference type="EMBL" id="AZHF01000003">
    <property type="protein sequence ID" value="OAA78397.1"/>
    <property type="molecule type" value="Genomic_DNA"/>
</dbReference>
<name>A0A168HWZ4_CORDF</name>
<proteinExistence type="inferred from homology"/>
<dbReference type="GO" id="GO:0008168">
    <property type="term" value="F:methyltransferase activity"/>
    <property type="evidence" value="ECO:0007669"/>
    <property type="project" value="UniProtKB-KW"/>
</dbReference>
<keyword evidence="2" id="KW-0808">Transferase</keyword>